<dbReference type="Proteomes" id="UP000007347">
    <property type="component" value="Chromosome"/>
</dbReference>
<dbReference type="EMBL" id="FO203503">
    <property type="protein sequence ID" value="CCK78685.1"/>
    <property type="molecule type" value="Genomic_DNA"/>
</dbReference>
<dbReference type="STRING" id="651182.TOL2_C05170"/>
<keyword evidence="2" id="KW-1185">Reference proteome</keyword>
<dbReference type="KEGG" id="dto:TOL2_C05170"/>
<dbReference type="OrthoDB" id="5432197at2"/>
<accession>K0ND48</accession>
<protein>
    <submittedName>
        <fullName evidence="1">Uncharacterized protein</fullName>
    </submittedName>
</protein>
<dbReference type="AlphaFoldDB" id="K0ND48"/>
<name>K0ND48_DESTT</name>
<reference evidence="1 2" key="1">
    <citation type="journal article" date="2013" name="Environ. Microbiol.">
        <title>Complete genome, catabolic sub-proteomes and key-metabolites of Desulfobacula toluolica Tol2, a marine, aromatic compound-degrading, sulfate-reducing bacterium.</title>
        <authorList>
            <person name="Wohlbrand L."/>
            <person name="Jacob J.H."/>
            <person name="Kube M."/>
            <person name="Mussmann M."/>
            <person name="Jarling R."/>
            <person name="Beck A."/>
            <person name="Amann R."/>
            <person name="Wilkes H."/>
            <person name="Reinhardt R."/>
            <person name="Rabus R."/>
        </authorList>
    </citation>
    <scope>NUCLEOTIDE SEQUENCE [LARGE SCALE GENOMIC DNA]</scope>
    <source>
        <strain evidence="2">DSM 7467 / Tol2</strain>
    </source>
</reference>
<organism evidence="1 2">
    <name type="scientific">Desulfobacula toluolica (strain DSM 7467 / Tol2)</name>
    <dbReference type="NCBI Taxonomy" id="651182"/>
    <lineage>
        <taxon>Bacteria</taxon>
        <taxon>Pseudomonadati</taxon>
        <taxon>Thermodesulfobacteriota</taxon>
        <taxon>Desulfobacteria</taxon>
        <taxon>Desulfobacterales</taxon>
        <taxon>Desulfobacteraceae</taxon>
        <taxon>Desulfobacula</taxon>
    </lineage>
</organism>
<sequence>MNNDVTVFTPYPFKLGQKIRIEGSRRSGDWEVIDLSETKVTLRCPISKKEVNWDRFCYFVEEKNMKWPSD</sequence>
<proteinExistence type="predicted"/>
<evidence type="ECO:0000313" key="2">
    <source>
        <dbReference type="Proteomes" id="UP000007347"/>
    </source>
</evidence>
<dbReference type="HOGENOM" id="CLU_2715754_0_0_7"/>
<gene>
    <name evidence="1" type="ordered locus">TOL2_C05170</name>
</gene>
<evidence type="ECO:0000313" key="1">
    <source>
        <dbReference type="EMBL" id="CCK78685.1"/>
    </source>
</evidence>
<dbReference type="RefSeq" id="WP_014956041.1">
    <property type="nucleotide sequence ID" value="NC_018645.1"/>
</dbReference>